<feature type="domain" description="HTH tetR-type" evidence="3">
    <location>
        <begin position="8"/>
        <end position="67"/>
    </location>
</feature>
<evidence type="ECO:0000259" key="3">
    <source>
        <dbReference type="PROSITE" id="PS50977"/>
    </source>
</evidence>
<dbReference type="EMBL" id="JBHRSL010000028">
    <property type="protein sequence ID" value="MFC3053638.1"/>
    <property type="molecule type" value="Genomic_DNA"/>
</dbReference>
<evidence type="ECO:0000313" key="4">
    <source>
        <dbReference type="EMBL" id="MFC3053638.1"/>
    </source>
</evidence>
<keyword evidence="1 2" id="KW-0238">DNA-binding</keyword>
<dbReference type="PRINTS" id="PR00455">
    <property type="entry name" value="HTHTETR"/>
</dbReference>
<dbReference type="PANTHER" id="PTHR30055:SF226">
    <property type="entry name" value="HTH-TYPE TRANSCRIPTIONAL REGULATOR PKSA"/>
    <property type="match status" value="1"/>
</dbReference>
<dbReference type="InterPro" id="IPR050109">
    <property type="entry name" value="HTH-type_TetR-like_transc_reg"/>
</dbReference>
<name>A0ABV7D9K7_9PROT</name>
<evidence type="ECO:0000256" key="1">
    <source>
        <dbReference type="ARBA" id="ARBA00023125"/>
    </source>
</evidence>
<evidence type="ECO:0000313" key="5">
    <source>
        <dbReference type="Proteomes" id="UP001595444"/>
    </source>
</evidence>
<dbReference type="Gene3D" id="1.10.357.10">
    <property type="entry name" value="Tetracycline Repressor, domain 2"/>
    <property type="match status" value="1"/>
</dbReference>
<keyword evidence="5" id="KW-1185">Reference proteome</keyword>
<comment type="caution">
    <text evidence="4">The sequence shown here is derived from an EMBL/GenBank/DDBJ whole genome shotgun (WGS) entry which is preliminary data.</text>
</comment>
<dbReference type="SUPFAM" id="SSF48498">
    <property type="entry name" value="Tetracyclin repressor-like, C-terminal domain"/>
    <property type="match status" value="1"/>
</dbReference>
<protein>
    <submittedName>
        <fullName evidence="4">TetR/AcrR family transcriptional regulator</fullName>
    </submittedName>
</protein>
<gene>
    <name evidence="4" type="ORF">ACFOKA_17190</name>
</gene>
<dbReference type="InterPro" id="IPR036271">
    <property type="entry name" value="Tet_transcr_reg_TetR-rel_C_sf"/>
</dbReference>
<feature type="DNA-binding region" description="H-T-H motif" evidence="2">
    <location>
        <begin position="30"/>
        <end position="49"/>
    </location>
</feature>
<dbReference type="Proteomes" id="UP001595444">
    <property type="component" value="Unassembled WGS sequence"/>
</dbReference>
<reference evidence="5" key="1">
    <citation type="journal article" date="2019" name="Int. J. Syst. Evol. Microbiol.">
        <title>The Global Catalogue of Microorganisms (GCM) 10K type strain sequencing project: providing services to taxonomists for standard genome sequencing and annotation.</title>
        <authorList>
            <consortium name="The Broad Institute Genomics Platform"/>
            <consortium name="The Broad Institute Genome Sequencing Center for Infectious Disease"/>
            <person name="Wu L."/>
            <person name="Ma J."/>
        </authorList>
    </citation>
    <scope>NUCLEOTIDE SEQUENCE [LARGE SCALE GENOMIC DNA]</scope>
    <source>
        <strain evidence="5">KCTC 62164</strain>
    </source>
</reference>
<dbReference type="PROSITE" id="PS50977">
    <property type="entry name" value="HTH_TETR_2"/>
    <property type="match status" value="1"/>
</dbReference>
<proteinExistence type="predicted"/>
<dbReference type="RefSeq" id="WP_194214538.1">
    <property type="nucleotide sequence ID" value="NZ_CP061205.1"/>
</dbReference>
<sequence>MSSNKKSEITKREILDAAWGLVAEKGADVSVSEIAKAAGVSRQAVYLHFASRGGLLIALVKRADERFGIKQGFFDAAAMQDPAVRLDMCLSVWFRFVVEILPVATDLIRLRATDADAAHAWQDRMSELRLWYQNLVKGLQEDGALKPDWTVDTAADYLWAASSVQALSLLAVECGWGFDKTSLTLKKTISDTLLA</sequence>
<dbReference type="InterPro" id="IPR009057">
    <property type="entry name" value="Homeodomain-like_sf"/>
</dbReference>
<accession>A0ABV7D9K7</accession>
<dbReference type="InterPro" id="IPR001647">
    <property type="entry name" value="HTH_TetR"/>
</dbReference>
<dbReference type="SUPFAM" id="SSF46689">
    <property type="entry name" value="Homeodomain-like"/>
    <property type="match status" value="1"/>
</dbReference>
<dbReference type="PANTHER" id="PTHR30055">
    <property type="entry name" value="HTH-TYPE TRANSCRIPTIONAL REGULATOR RUTR"/>
    <property type="match status" value="1"/>
</dbReference>
<organism evidence="4 5">
    <name type="scientific">Kordiimonas pumila</name>
    <dbReference type="NCBI Taxonomy" id="2161677"/>
    <lineage>
        <taxon>Bacteria</taxon>
        <taxon>Pseudomonadati</taxon>
        <taxon>Pseudomonadota</taxon>
        <taxon>Alphaproteobacteria</taxon>
        <taxon>Kordiimonadales</taxon>
        <taxon>Kordiimonadaceae</taxon>
        <taxon>Kordiimonas</taxon>
    </lineage>
</organism>
<dbReference type="Pfam" id="PF00440">
    <property type="entry name" value="TetR_N"/>
    <property type="match status" value="1"/>
</dbReference>
<evidence type="ECO:0000256" key="2">
    <source>
        <dbReference type="PROSITE-ProRule" id="PRU00335"/>
    </source>
</evidence>